<protein>
    <submittedName>
        <fullName evidence="6">TEKT3 protein</fullName>
    </submittedName>
</protein>
<keyword evidence="7" id="KW-1185">Reference proteome</keyword>
<dbReference type="GO" id="GO:0005737">
    <property type="term" value="C:cytoplasm"/>
    <property type="evidence" value="ECO:0007669"/>
    <property type="project" value="UniProtKB-SubCell"/>
</dbReference>
<dbReference type="GO" id="GO:0005929">
    <property type="term" value="C:cilium"/>
    <property type="evidence" value="ECO:0007669"/>
    <property type="project" value="UniProtKB-ARBA"/>
</dbReference>
<dbReference type="PANTHER" id="PTHR19960">
    <property type="entry name" value="TEKTIN"/>
    <property type="match status" value="1"/>
</dbReference>
<organism evidence="6 7">
    <name type="scientific">Branchiostoma lanceolatum</name>
    <name type="common">Common lancelet</name>
    <name type="synonym">Amphioxus lanceolatum</name>
    <dbReference type="NCBI Taxonomy" id="7740"/>
    <lineage>
        <taxon>Eukaryota</taxon>
        <taxon>Metazoa</taxon>
        <taxon>Chordata</taxon>
        <taxon>Cephalochordata</taxon>
        <taxon>Leptocardii</taxon>
        <taxon>Amphioxiformes</taxon>
        <taxon>Branchiostomatidae</taxon>
        <taxon>Branchiostoma</taxon>
    </lineage>
</organism>
<evidence type="ECO:0000256" key="3">
    <source>
        <dbReference type="ARBA" id="ARBA00022490"/>
    </source>
</evidence>
<dbReference type="PANTHER" id="PTHR19960:SF11">
    <property type="entry name" value="TEKTIN"/>
    <property type="match status" value="1"/>
</dbReference>
<gene>
    <name evidence="6" type="primary">TEKT3</name>
    <name evidence="6" type="ORF">BLAG_LOCUS24452</name>
</gene>
<reference evidence="6" key="1">
    <citation type="submission" date="2022-01" db="EMBL/GenBank/DDBJ databases">
        <authorList>
            <person name="Braso-Vives M."/>
        </authorList>
    </citation>
    <scope>NUCLEOTIDE SEQUENCE</scope>
</reference>
<dbReference type="AlphaFoldDB" id="A0A8K0F015"/>
<accession>A0A8K0F015</accession>
<evidence type="ECO:0000313" key="7">
    <source>
        <dbReference type="Proteomes" id="UP000838412"/>
    </source>
</evidence>
<dbReference type="OrthoDB" id="9886517at2759"/>
<dbReference type="InterPro" id="IPR048256">
    <property type="entry name" value="Tektin-like"/>
</dbReference>
<keyword evidence="3" id="KW-0963">Cytoplasm</keyword>
<dbReference type="Pfam" id="PF03148">
    <property type="entry name" value="Tektin"/>
    <property type="match status" value="1"/>
</dbReference>
<comment type="similarity">
    <text evidence="2">Belongs to the tektin family.</text>
</comment>
<feature type="coiled-coil region" evidence="4">
    <location>
        <begin position="511"/>
        <end position="538"/>
    </location>
</feature>
<sequence length="771" mass="86861">MEYYGSTITSTYTRPRVGDGTRFLPHISTMAASYKSHTGPHVISHSLSLPWRPSTYYKVGTCHDQALTLNSSPTSPTPARMSSPTPSACHGGPEHVLQGRNTSESSPNTYYKVGTQQTVTPTLALQVPHRPARHIPLPQSALAAKHVLQGRNTSESNPNSYYKVGTQQTPTLTLALQVPHRPACHHPLPQSAMEAQRVLQGRNTSESNPNSYYKVGTQQTRTLTLALQVPHVISHALSLPWRPSTYYKVASARPQLQPLTASLPAEKPACCCSCDGSCCVKKNTSSEIVKSLFPVSQTHPTLQPLSKSLPENVRLEGIGTYKLTSSLPAARSALFTRYTPDDWFKSNYANYKQSDSTRNSAERLRMDTARMVHDEDQRTNRTQEVSSKAMGERVSDIHFWKNELNQEIEQQVAETNLLTEEVSSKAMGERVSDIHFWKRELNHEIEAQVAETNNLVEVKKRLERALAETESPLQVAQECLYHREKRQGIDLVHDGVERELLSEVDVIKSCQERMRRAIEKANAQLANNRAAQHELERDVSDKHVAHRIDDYCHQLRNSSEGIAYHRGVEKVDATVTVPETWAKFSDNNILRSQSERAASAKLRADIEALLNQCSNEMWAHFNNVNVGFSNRISETMDAKNKLQQHLAKTLQEIFQTEQTILQIKRAIADKEAPMKVAQTRLDSRTRRPNTELCRDPPQHRLFSEVGQIAETIETLHFRLRQAEDTLQALVHTKDALEHDLSVKANSLFIDQEKCMGMRRTFPTTPRLVGYA</sequence>
<dbReference type="GO" id="GO:0015630">
    <property type="term" value="C:microtubule cytoskeleton"/>
    <property type="evidence" value="ECO:0007669"/>
    <property type="project" value="TreeGrafter"/>
</dbReference>
<keyword evidence="4" id="KW-0175">Coiled coil</keyword>
<evidence type="ECO:0000256" key="1">
    <source>
        <dbReference type="ARBA" id="ARBA00004496"/>
    </source>
</evidence>
<dbReference type="PRINTS" id="PR00511">
    <property type="entry name" value="TEKTIN"/>
</dbReference>
<dbReference type="EMBL" id="OV696694">
    <property type="protein sequence ID" value="CAH1272962.1"/>
    <property type="molecule type" value="Genomic_DNA"/>
</dbReference>
<dbReference type="GO" id="GO:0060271">
    <property type="term" value="P:cilium assembly"/>
    <property type="evidence" value="ECO:0007669"/>
    <property type="project" value="TreeGrafter"/>
</dbReference>
<dbReference type="Proteomes" id="UP000838412">
    <property type="component" value="Chromosome 9"/>
</dbReference>
<evidence type="ECO:0000256" key="2">
    <source>
        <dbReference type="ARBA" id="ARBA00007209"/>
    </source>
</evidence>
<evidence type="ECO:0000256" key="5">
    <source>
        <dbReference type="SAM" id="MobiDB-lite"/>
    </source>
</evidence>
<name>A0A8K0F015_BRALA</name>
<dbReference type="GO" id="GO:0060294">
    <property type="term" value="P:cilium movement involved in cell motility"/>
    <property type="evidence" value="ECO:0007669"/>
    <property type="project" value="InterPro"/>
</dbReference>
<feature type="region of interest" description="Disordered" evidence="5">
    <location>
        <begin position="69"/>
        <end position="93"/>
    </location>
</feature>
<comment type="subcellular location">
    <subcellularLocation>
        <location evidence="1">Cytoplasm</location>
    </subcellularLocation>
</comment>
<dbReference type="GO" id="GO:0005634">
    <property type="term" value="C:nucleus"/>
    <property type="evidence" value="ECO:0007669"/>
    <property type="project" value="TreeGrafter"/>
</dbReference>
<evidence type="ECO:0000313" key="6">
    <source>
        <dbReference type="EMBL" id="CAH1272962.1"/>
    </source>
</evidence>
<proteinExistence type="inferred from homology"/>
<dbReference type="InterPro" id="IPR000435">
    <property type="entry name" value="Tektins"/>
</dbReference>
<evidence type="ECO:0000256" key="4">
    <source>
        <dbReference type="SAM" id="Coils"/>
    </source>
</evidence>